<feature type="disulfide bond" evidence="7">
    <location>
        <begin position="370"/>
        <end position="380"/>
    </location>
</feature>
<evidence type="ECO:0000256" key="2">
    <source>
        <dbReference type="ARBA" id="ARBA00022525"/>
    </source>
</evidence>
<sequence length="671" mass="75901">MLMCMVAFVPILLLLNGIDTTLLEPAKQCVPTTSVRGPCHLCVCSSEGIFHCRPKECEEDDAQSNEATEDCQPNNLYRINNRFCTCSNDGYWESENCEEEFHYLHPKKGINNYYLRTSVACTPNEYFLIDCNLCRCSPKGIIDVTLCTNRYCGQGHKADICAYGDVLRTENELCSCSDINYYIDRLCIRILNEPIQIVPTREIMKLDDVGKTRSVLRVDCNTDAVYEVNCNKCLCKNGDLVCTDAVCEHKKGAVRAEKKNEIEILPELKSVVGAVCQPGRRYRYKCNICSCTKDGFPSCTTMVCLEDYVLDIKSLRGLLSSNSVANNRISIPFHKPILAKDVTKSKKLQDIKYGMKCVPGQTYKMDCNTCRCGYHNNLLCTKAICIDQKQTEIIKEPDPEPIQTKKSSSSSKVVDLNSIIGKKKKIRRIIRRENKRYLNIGTTGLPTLPLSNICMPGRIYQSGCRRCYCKANKSASCSNENACNETKVVRLLKPEDVRPPVKDKEFRDLPELPNTAAPCAPGTTYKVDCNVCLCDEFQNLMCDKMLCVSFSDVHKAEAMQKSGLPCNSNDFTENMVLQSKCVECTCNGTTFCVAKANCITEAETMQRSISGRRTFDMKSEKCIPDKVYHDDCNRCYCQKDRTLRCTQKRCLNYREAVELQEQQKYLLEHGL</sequence>
<feature type="disulfide bond" evidence="7">
    <location>
        <begin position="357"/>
        <end position="372"/>
    </location>
</feature>
<organism evidence="10 11">
    <name type="scientific">Spodoptera frugiperda</name>
    <name type="common">Fall armyworm</name>
    <dbReference type="NCBI Taxonomy" id="7108"/>
    <lineage>
        <taxon>Eukaryota</taxon>
        <taxon>Metazoa</taxon>
        <taxon>Ecdysozoa</taxon>
        <taxon>Arthropoda</taxon>
        <taxon>Hexapoda</taxon>
        <taxon>Insecta</taxon>
        <taxon>Pterygota</taxon>
        <taxon>Neoptera</taxon>
        <taxon>Endopterygota</taxon>
        <taxon>Lepidoptera</taxon>
        <taxon>Glossata</taxon>
        <taxon>Ditrysia</taxon>
        <taxon>Noctuoidea</taxon>
        <taxon>Noctuidae</taxon>
        <taxon>Amphipyrinae</taxon>
        <taxon>Spodoptera</taxon>
    </lineage>
</organism>
<feature type="disulfide bond" evidence="7">
    <location>
        <begin position="121"/>
        <end position="136"/>
    </location>
</feature>
<keyword evidence="8" id="KW-0732">Signal</keyword>
<evidence type="ECO:0000256" key="3">
    <source>
        <dbReference type="ARBA" id="ARBA00022690"/>
    </source>
</evidence>
<dbReference type="InterPro" id="IPR036201">
    <property type="entry name" value="Pacifastin_dom_sf"/>
</dbReference>
<reference evidence="11" key="1">
    <citation type="submission" date="2025-08" db="UniProtKB">
        <authorList>
            <consortium name="RefSeq"/>
        </authorList>
    </citation>
    <scope>IDENTIFICATION</scope>
    <source>
        <tissue evidence="11">Whole larval tissue</tissue>
    </source>
</reference>
<feature type="signal peptide" evidence="8">
    <location>
        <begin position="1"/>
        <end position="20"/>
    </location>
</feature>
<feature type="domain" description="Pacifastin" evidence="9">
    <location>
        <begin position="354"/>
        <end position="388"/>
    </location>
</feature>
<keyword evidence="10" id="KW-1185">Reference proteome</keyword>
<dbReference type="InterPro" id="IPR008037">
    <property type="entry name" value="Pacifastin_dom"/>
</dbReference>
<comment type="similarity">
    <text evidence="6 7">Belongs to the protease inhibitor I19 family.</text>
</comment>
<feature type="disulfide bond" evidence="7">
    <location>
        <begin position="622"/>
        <end position="637"/>
    </location>
</feature>
<evidence type="ECO:0000256" key="1">
    <source>
        <dbReference type="ARBA" id="ARBA00004613"/>
    </source>
</evidence>
<dbReference type="SUPFAM" id="SSF57283">
    <property type="entry name" value="PMP inhibitors"/>
    <property type="match status" value="5"/>
</dbReference>
<feature type="disulfide bond" evidence="7">
    <location>
        <begin position="276"/>
        <end position="291"/>
    </location>
</feature>
<evidence type="ECO:0000259" key="9">
    <source>
        <dbReference type="PROSITE" id="PS51446"/>
    </source>
</evidence>
<evidence type="ECO:0000256" key="7">
    <source>
        <dbReference type="PROSITE-ProRule" id="PRU00776"/>
    </source>
</evidence>
<dbReference type="RefSeq" id="XP_035452448.2">
    <property type="nucleotide sequence ID" value="XM_035596555.2"/>
</dbReference>
<dbReference type="GO" id="GO:0005576">
    <property type="term" value="C:extracellular region"/>
    <property type="evidence" value="ECO:0007669"/>
    <property type="project" value="UniProtKB-SubCell"/>
</dbReference>
<feature type="disulfide bond" evidence="7">
    <location>
        <begin position="286"/>
        <end position="304"/>
    </location>
</feature>
<evidence type="ECO:0000256" key="4">
    <source>
        <dbReference type="ARBA" id="ARBA00022900"/>
    </source>
</evidence>
<keyword evidence="5 7" id="KW-1015">Disulfide bond</keyword>
<gene>
    <name evidence="11" type="primary">LOC118277659</name>
</gene>
<feature type="disulfide bond" evidence="7">
    <location>
        <begin position="367"/>
        <end position="385"/>
    </location>
</feature>
<feature type="domain" description="Pacifastin" evidence="9">
    <location>
        <begin position="118"/>
        <end position="155"/>
    </location>
</feature>
<keyword evidence="3 7" id="KW-0646">Protease inhibitor</keyword>
<keyword evidence="4 7" id="KW-0722">Serine protease inhibitor</keyword>
<evidence type="ECO:0000256" key="6">
    <source>
        <dbReference type="ARBA" id="ARBA00029459"/>
    </source>
</evidence>
<dbReference type="Pfam" id="PF05375">
    <property type="entry name" value="Pacifastin_I"/>
    <property type="match status" value="4"/>
</dbReference>
<name>A0A9R0DGG6_SPOFR</name>
<protein>
    <submittedName>
        <fullName evidence="11">Uncharacterized protein LOC118277659</fullName>
    </submittedName>
</protein>
<evidence type="ECO:0000313" key="10">
    <source>
        <dbReference type="Proteomes" id="UP000829999"/>
    </source>
</evidence>
<feature type="disulfide bond" evidence="7">
    <location>
        <begin position="635"/>
        <end position="645"/>
    </location>
</feature>
<feature type="chain" id="PRO_5040191878" evidence="8">
    <location>
        <begin position="21"/>
        <end position="671"/>
    </location>
</feature>
<dbReference type="OrthoDB" id="7168090at2759"/>
<feature type="disulfide bond" evidence="7">
    <location>
        <begin position="632"/>
        <end position="650"/>
    </location>
</feature>
<dbReference type="AlphaFoldDB" id="A0A9R0DGG6"/>
<evidence type="ECO:0000256" key="8">
    <source>
        <dbReference type="SAM" id="SignalP"/>
    </source>
</evidence>
<comment type="subcellular location">
    <subcellularLocation>
        <location evidence="1">Secreted</location>
    </subcellularLocation>
</comment>
<feature type="site" description="Reactive bond" evidence="7">
    <location>
        <begin position="647"/>
        <end position="648"/>
    </location>
</feature>
<feature type="disulfide bond" evidence="7">
    <location>
        <begin position="289"/>
        <end position="299"/>
    </location>
</feature>
<comment type="caution">
    <text evidence="7">Lacks conserved residue(s) required for the propagation of feature annotation.</text>
</comment>
<dbReference type="Proteomes" id="UP000829999">
    <property type="component" value="Chromosome 10"/>
</dbReference>
<dbReference type="GO" id="GO:0004867">
    <property type="term" value="F:serine-type endopeptidase inhibitor activity"/>
    <property type="evidence" value="ECO:0007669"/>
    <property type="project" value="UniProtKB-UniRule"/>
</dbReference>
<dbReference type="GeneID" id="118277659"/>
<keyword evidence="2" id="KW-0964">Secreted</keyword>
<proteinExistence type="inferred from homology"/>
<evidence type="ECO:0000256" key="5">
    <source>
        <dbReference type="ARBA" id="ARBA00023157"/>
    </source>
</evidence>
<evidence type="ECO:0000313" key="11">
    <source>
        <dbReference type="RefSeq" id="XP_035452448.2"/>
    </source>
</evidence>
<feature type="domain" description="Pacifastin" evidence="9">
    <location>
        <begin position="619"/>
        <end position="653"/>
    </location>
</feature>
<accession>A0A9R0DGG6</accession>
<dbReference type="PROSITE" id="PS51446">
    <property type="entry name" value="PACIFASTIN"/>
    <property type="match status" value="4"/>
</dbReference>
<feature type="domain" description="Pacifastin" evidence="9">
    <location>
        <begin position="273"/>
        <end position="307"/>
    </location>
</feature>